<organism evidence="1">
    <name type="scientific">marine metagenome</name>
    <dbReference type="NCBI Taxonomy" id="408172"/>
    <lineage>
        <taxon>unclassified sequences</taxon>
        <taxon>metagenomes</taxon>
        <taxon>ecological metagenomes</taxon>
    </lineage>
</organism>
<name>A0A382DDW7_9ZZZZ</name>
<dbReference type="AlphaFoldDB" id="A0A382DDW7"/>
<proteinExistence type="predicted"/>
<dbReference type="EMBL" id="UINC01038601">
    <property type="protein sequence ID" value="SVB35847.1"/>
    <property type="molecule type" value="Genomic_DNA"/>
</dbReference>
<sequence>MALLKKNAEKKLLLPPMQVSQILDDVLQ</sequence>
<evidence type="ECO:0000313" key="1">
    <source>
        <dbReference type="EMBL" id="SVB35847.1"/>
    </source>
</evidence>
<gene>
    <name evidence="1" type="ORF">METZ01_LOCUS188701</name>
</gene>
<protein>
    <submittedName>
        <fullName evidence="1">Uncharacterized protein</fullName>
    </submittedName>
</protein>
<accession>A0A382DDW7</accession>
<reference evidence="1" key="1">
    <citation type="submission" date="2018-05" db="EMBL/GenBank/DDBJ databases">
        <authorList>
            <person name="Lanie J.A."/>
            <person name="Ng W.-L."/>
            <person name="Kazmierczak K.M."/>
            <person name="Andrzejewski T.M."/>
            <person name="Davidsen T.M."/>
            <person name="Wayne K.J."/>
            <person name="Tettelin H."/>
            <person name="Glass J.I."/>
            <person name="Rusch D."/>
            <person name="Podicherti R."/>
            <person name="Tsui H.-C.T."/>
            <person name="Winkler M.E."/>
        </authorList>
    </citation>
    <scope>NUCLEOTIDE SEQUENCE</scope>
</reference>